<reference evidence="8 9" key="1">
    <citation type="submission" date="2024-01" db="EMBL/GenBank/DDBJ databases">
        <authorList>
            <consortium name="Genoscope - CEA"/>
            <person name="William W."/>
        </authorList>
    </citation>
    <scope>NUCLEOTIDE SEQUENCE [LARGE SCALE GENOMIC DNA]</scope>
    <source>
        <strain evidence="8 9">29B2s-10</strain>
    </source>
</reference>
<evidence type="ECO:0000256" key="6">
    <source>
        <dbReference type="SAM" id="MobiDB-lite"/>
    </source>
</evidence>
<evidence type="ECO:0000256" key="2">
    <source>
        <dbReference type="ARBA" id="ARBA00023015"/>
    </source>
</evidence>
<keyword evidence="2" id="KW-0805">Transcription regulation</keyword>
<dbReference type="Pfam" id="PF00172">
    <property type="entry name" value="Zn_clus"/>
    <property type="match status" value="1"/>
</dbReference>
<keyword evidence="4" id="KW-0804">Transcription</keyword>
<proteinExistence type="predicted"/>
<feature type="compositionally biased region" description="Low complexity" evidence="6">
    <location>
        <begin position="87"/>
        <end position="96"/>
    </location>
</feature>
<keyword evidence="5" id="KW-0539">Nucleus</keyword>
<dbReference type="InterPro" id="IPR051089">
    <property type="entry name" value="prtT"/>
</dbReference>
<sequence>MNPAKRSAPDGDETSGPNGTFNNENSVQEFESKWRQVRACARCHRLKMRCSYIDPTHKSCKRCFAIGVECSPDEDPTARYAKKKRTSAAASSTTATDLKSVTPSEMNEKELLAKLDSLTSSHQETLRVFERVQQGKSVQSSAPLQSLQTLRQNLTIASQKVNDIIQKSNSDISTNYNSSLHHSNAGYAGYYQGEPRYPFIPYTQNIAKELVSTHKLLDLSEAKVRFEFFINEMLPYYPIVSFSKKSSNFEYLFETGPLLLLACITVTTIHDNGFSKSTSHNKSLQDLLNYYLERFISHRVYIQSDGFGIRLIQVCLVLSTWSPPPNKLGHFKNSVNLLMGLNISLCIGLGDPHTTYAGSISDDESDERNDLRTFISVYCNCGSLGLSLSRFKLVTWSDNHHIAVEKLSKLMDNRGDRFLVYYARSIKLGQEIYQALAIDSQGGVTNNQQHHTTPSISLISQSSTLPLSKLVFIAENYEQQLYQLLTESGFLSTDTSSKYSREAYLLSIMYYQILLAMYDKLLCVHLAEYERHNQTSERSMYPDDPMYINLTTKLITICENMLESYIQLNVKETVNYPTFVYYRPMHAIVLLIRTRLLIKSQAAIRMNPDIGNIKINVEHYYEKISAIISDNQKRFCSDISLAMKEILTKIERWIKVSEEYTTTSSPAMGINDSRKSTHRSSLLINLMDRSKHQEIEALEVPHDVEVKTENNTYSIQPPVTTSDAQHSLVPIDSQPPHSIQELFQEIDLDIMNYLNLLESNSNADGGMGGTTSLAAVGQPSVDAPTVAADSYFANFFSSASGSLPDLSFTPFPPQNDTNNNL</sequence>
<name>A0ABP0EEL6_9ASCO</name>
<dbReference type="SMART" id="SM00066">
    <property type="entry name" value="GAL4"/>
    <property type="match status" value="1"/>
</dbReference>
<evidence type="ECO:0000256" key="4">
    <source>
        <dbReference type="ARBA" id="ARBA00023163"/>
    </source>
</evidence>
<feature type="compositionally biased region" description="Polar residues" evidence="6">
    <location>
        <begin position="15"/>
        <end position="24"/>
    </location>
</feature>
<dbReference type="Gene3D" id="4.10.240.10">
    <property type="entry name" value="Zn(2)-C6 fungal-type DNA-binding domain"/>
    <property type="match status" value="1"/>
</dbReference>
<evidence type="ECO:0000259" key="7">
    <source>
        <dbReference type="PROSITE" id="PS50048"/>
    </source>
</evidence>
<dbReference type="PROSITE" id="PS50048">
    <property type="entry name" value="ZN2_CY6_FUNGAL_2"/>
    <property type="match status" value="1"/>
</dbReference>
<organism evidence="8 9">
    <name type="scientific">[Candida] anglica</name>
    <dbReference type="NCBI Taxonomy" id="148631"/>
    <lineage>
        <taxon>Eukaryota</taxon>
        <taxon>Fungi</taxon>
        <taxon>Dikarya</taxon>
        <taxon>Ascomycota</taxon>
        <taxon>Saccharomycotina</taxon>
        <taxon>Pichiomycetes</taxon>
        <taxon>Debaryomycetaceae</taxon>
        <taxon>Kurtzmaniella</taxon>
    </lineage>
</organism>
<feature type="domain" description="Zn(2)-C6 fungal-type" evidence="7">
    <location>
        <begin position="39"/>
        <end position="71"/>
    </location>
</feature>
<dbReference type="PANTHER" id="PTHR31845">
    <property type="entry name" value="FINGER DOMAIN PROTEIN, PUTATIVE-RELATED"/>
    <property type="match status" value="1"/>
</dbReference>
<evidence type="ECO:0000256" key="1">
    <source>
        <dbReference type="ARBA" id="ARBA00004123"/>
    </source>
</evidence>
<evidence type="ECO:0000313" key="9">
    <source>
        <dbReference type="Proteomes" id="UP001497600"/>
    </source>
</evidence>
<evidence type="ECO:0000313" key="8">
    <source>
        <dbReference type="EMBL" id="CAK7911781.1"/>
    </source>
</evidence>
<keyword evidence="3" id="KW-0238">DNA-binding</keyword>
<gene>
    <name evidence="8" type="ORF">CAAN4_F04016</name>
</gene>
<evidence type="ECO:0000256" key="3">
    <source>
        <dbReference type="ARBA" id="ARBA00023125"/>
    </source>
</evidence>
<dbReference type="InterPro" id="IPR036864">
    <property type="entry name" value="Zn2-C6_fun-type_DNA-bd_sf"/>
</dbReference>
<evidence type="ECO:0000256" key="5">
    <source>
        <dbReference type="ARBA" id="ARBA00023242"/>
    </source>
</evidence>
<comment type="subcellular location">
    <subcellularLocation>
        <location evidence="1">Nucleus</location>
    </subcellularLocation>
</comment>
<feature type="region of interest" description="Disordered" evidence="6">
    <location>
        <begin position="82"/>
        <end position="103"/>
    </location>
</feature>
<keyword evidence="9" id="KW-1185">Reference proteome</keyword>
<dbReference type="CDD" id="cd00067">
    <property type="entry name" value="GAL4"/>
    <property type="match status" value="1"/>
</dbReference>
<protein>
    <recommendedName>
        <fullName evidence="7">Zn(2)-C6 fungal-type domain-containing protein</fullName>
    </recommendedName>
</protein>
<feature type="region of interest" description="Disordered" evidence="6">
    <location>
        <begin position="1"/>
        <end position="24"/>
    </location>
</feature>
<dbReference type="SUPFAM" id="SSF57701">
    <property type="entry name" value="Zn2/Cys6 DNA-binding domain"/>
    <property type="match status" value="1"/>
</dbReference>
<dbReference type="Proteomes" id="UP001497600">
    <property type="component" value="Chromosome F"/>
</dbReference>
<dbReference type="InterPro" id="IPR001138">
    <property type="entry name" value="Zn2Cys6_DnaBD"/>
</dbReference>
<dbReference type="PROSITE" id="PS00463">
    <property type="entry name" value="ZN2_CY6_FUNGAL_1"/>
    <property type="match status" value="1"/>
</dbReference>
<accession>A0ABP0EEL6</accession>
<dbReference type="EMBL" id="OZ004258">
    <property type="protein sequence ID" value="CAK7911781.1"/>
    <property type="molecule type" value="Genomic_DNA"/>
</dbReference>
<dbReference type="PANTHER" id="PTHR31845:SF10">
    <property type="entry name" value="ZN(II)2CYS6 TRANSCRIPTION FACTOR (EUROFUNG)"/>
    <property type="match status" value="1"/>
</dbReference>